<dbReference type="AlphaFoldDB" id="F8NXE9"/>
<feature type="compositionally biased region" description="Pro residues" evidence="1">
    <location>
        <begin position="30"/>
        <end position="43"/>
    </location>
</feature>
<dbReference type="EMBL" id="GL945434">
    <property type="protein sequence ID" value="EGO24621.1"/>
    <property type="molecule type" value="Genomic_DNA"/>
</dbReference>
<dbReference type="RefSeq" id="XP_007318640.1">
    <property type="nucleotide sequence ID" value="XM_007318578.1"/>
</dbReference>
<proteinExistence type="predicted"/>
<accession>F8NXE9</accession>
<dbReference type="HOGENOM" id="CLU_2321788_0_0_1"/>
<protein>
    <submittedName>
        <fullName evidence="2">Uncharacterized protein</fullName>
    </submittedName>
</protein>
<feature type="compositionally biased region" description="Basic and acidic residues" evidence="1">
    <location>
        <begin position="1"/>
        <end position="15"/>
    </location>
</feature>
<evidence type="ECO:0000313" key="2">
    <source>
        <dbReference type="EMBL" id="EGO24621.1"/>
    </source>
</evidence>
<reference evidence="2" key="1">
    <citation type="submission" date="2011-04" db="EMBL/GenBank/DDBJ databases">
        <title>Evolution of plant cell wall degrading machinery underlies the functional diversity of forest fungi.</title>
        <authorList>
            <consortium name="US DOE Joint Genome Institute (JGI-PGF)"/>
            <person name="Eastwood D.C."/>
            <person name="Floudas D."/>
            <person name="Binder M."/>
            <person name="Majcherczyk A."/>
            <person name="Schneider P."/>
            <person name="Aerts A."/>
            <person name="Asiegbu F.O."/>
            <person name="Baker S.E."/>
            <person name="Barry K."/>
            <person name="Bendiksby M."/>
            <person name="Blumentritt M."/>
            <person name="Coutinho P.M."/>
            <person name="Cullen D."/>
            <person name="Cullen D."/>
            <person name="Gathman A."/>
            <person name="Goodell B."/>
            <person name="Henrissat B."/>
            <person name="Ihrmark K."/>
            <person name="Kauserud H."/>
            <person name="Kohler A."/>
            <person name="LaButti K."/>
            <person name="Lapidus A."/>
            <person name="Lavin J.L."/>
            <person name="Lee Y.-H."/>
            <person name="Lindquist E."/>
            <person name="Lilly W."/>
            <person name="Lucas S."/>
            <person name="Morin E."/>
            <person name="Murat C."/>
            <person name="Oguiza J.A."/>
            <person name="Park J."/>
            <person name="Pisabarro A.G."/>
            <person name="Riley R."/>
            <person name="Rosling A."/>
            <person name="Salamov A."/>
            <person name="Schmidt O."/>
            <person name="Schmutz J."/>
            <person name="Skrede I."/>
            <person name="Stenlid J."/>
            <person name="Wiebenga A."/>
            <person name="Xie X."/>
            <person name="Kues U."/>
            <person name="Hibbett D.S."/>
            <person name="Hoffmeister D."/>
            <person name="Hogberg N."/>
            <person name="Martin F."/>
            <person name="Grigoriev I.V."/>
            <person name="Watkinson S.C."/>
        </authorList>
    </citation>
    <scope>NUCLEOTIDE SEQUENCE</scope>
    <source>
        <strain evidence="2">S7.9</strain>
    </source>
</reference>
<name>F8NXE9_SERL9</name>
<gene>
    <name evidence="2" type="ORF">SERLADRAFT_468202</name>
</gene>
<organism>
    <name type="scientific">Serpula lacrymans var. lacrymans (strain S7.9)</name>
    <name type="common">Dry rot fungus</name>
    <dbReference type="NCBI Taxonomy" id="578457"/>
    <lineage>
        <taxon>Eukaryota</taxon>
        <taxon>Fungi</taxon>
        <taxon>Dikarya</taxon>
        <taxon>Basidiomycota</taxon>
        <taxon>Agaricomycotina</taxon>
        <taxon>Agaricomycetes</taxon>
        <taxon>Agaricomycetidae</taxon>
        <taxon>Boletales</taxon>
        <taxon>Coniophorineae</taxon>
        <taxon>Serpulaceae</taxon>
        <taxon>Serpula</taxon>
    </lineage>
</organism>
<dbReference type="KEGG" id="sla:SERLADRAFT_468202"/>
<evidence type="ECO:0000256" key="1">
    <source>
        <dbReference type="SAM" id="MobiDB-lite"/>
    </source>
</evidence>
<dbReference type="Proteomes" id="UP000008064">
    <property type="component" value="Unassembled WGS sequence"/>
</dbReference>
<sequence length="99" mass="10483">MLEDEVKRLKEELSKRSIVRPSPDPHSLMPAPPPPPPPLPPPLPVRISTTQLGSISDAGSMFLSARAALRQAGPPAEAPINAPSLGRAKRQGQPTVNLS</sequence>
<feature type="region of interest" description="Disordered" evidence="1">
    <location>
        <begin position="73"/>
        <end position="99"/>
    </location>
</feature>
<dbReference type="OrthoDB" id="3256736at2759"/>
<dbReference type="GeneID" id="18819372"/>
<feature type="region of interest" description="Disordered" evidence="1">
    <location>
        <begin position="1"/>
        <end position="43"/>
    </location>
</feature>